<evidence type="ECO:0000256" key="2">
    <source>
        <dbReference type="PIRNR" id="PIRNR037226"/>
    </source>
</evidence>
<dbReference type="InterPro" id="IPR017439">
    <property type="entry name" value="Amidohydrolase"/>
</dbReference>
<dbReference type="SUPFAM" id="SSF53187">
    <property type="entry name" value="Zn-dependent exopeptidases"/>
    <property type="match status" value="1"/>
</dbReference>
<dbReference type="PIRSF" id="PIRSF037226">
    <property type="entry name" value="Amidohydrolase_ACY1L2_prd"/>
    <property type="match status" value="1"/>
</dbReference>
<dbReference type="Gene3D" id="3.30.70.360">
    <property type="match status" value="1"/>
</dbReference>
<dbReference type="SUPFAM" id="SSF55031">
    <property type="entry name" value="Bacterial exopeptidase dimerisation domain"/>
    <property type="match status" value="1"/>
</dbReference>
<dbReference type="Proteomes" id="UP000719766">
    <property type="component" value="Unassembled WGS sequence"/>
</dbReference>
<organism evidence="4 5">
    <name type="scientific">Suillus plorans</name>
    <dbReference type="NCBI Taxonomy" id="116603"/>
    <lineage>
        <taxon>Eukaryota</taxon>
        <taxon>Fungi</taxon>
        <taxon>Dikarya</taxon>
        <taxon>Basidiomycota</taxon>
        <taxon>Agaricomycotina</taxon>
        <taxon>Agaricomycetes</taxon>
        <taxon>Agaricomycetidae</taxon>
        <taxon>Boletales</taxon>
        <taxon>Suillineae</taxon>
        <taxon>Suillaceae</taxon>
        <taxon>Suillus</taxon>
    </lineage>
</organism>
<proteinExistence type="inferred from homology"/>
<dbReference type="InterPro" id="IPR011650">
    <property type="entry name" value="Peptidase_M20_dimer"/>
</dbReference>
<dbReference type="AlphaFoldDB" id="A0A9P7DSM0"/>
<dbReference type="Pfam" id="PF01546">
    <property type="entry name" value="Peptidase_M20"/>
    <property type="match status" value="1"/>
</dbReference>
<dbReference type="InterPro" id="IPR052030">
    <property type="entry name" value="Peptidase_M20/M20A_hydrolases"/>
</dbReference>
<dbReference type="CDD" id="cd05672">
    <property type="entry name" value="M20_ACY1L2-like"/>
    <property type="match status" value="1"/>
</dbReference>
<keyword evidence="5" id="KW-1185">Reference proteome</keyword>
<dbReference type="GO" id="GO:0016805">
    <property type="term" value="F:dipeptidase activity"/>
    <property type="evidence" value="ECO:0007669"/>
    <property type="project" value="InterPro"/>
</dbReference>
<name>A0A9P7DSM0_9AGAM</name>
<feature type="domain" description="Peptidase M20 dimerisation" evidence="3">
    <location>
        <begin position="225"/>
        <end position="315"/>
    </location>
</feature>
<dbReference type="Pfam" id="PF07687">
    <property type="entry name" value="M20_dimer"/>
    <property type="match status" value="1"/>
</dbReference>
<evidence type="ECO:0000313" key="4">
    <source>
        <dbReference type="EMBL" id="KAG1802069.1"/>
    </source>
</evidence>
<dbReference type="RefSeq" id="XP_041165261.1">
    <property type="nucleotide sequence ID" value="XM_041305803.1"/>
</dbReference>
<dbReference type="NCBIfam" id="TIGR01891">
    <property type="entry name" value="amidohydrolases"/>
    <property type="match status" value="1"/>
</dbReference>
<dbReference type="InterPro" id="IPR036264">
    <property type="entry name" value="Bact_exopeptidase_dim_dom"/>
</dbReference>
<reference evidence="4" key="1">
    <citation type="journal article" date="2020" name="New Phytol.">
        <title>Comparative genomics reveals dynamic genome evolution in host specialist ectomycorrhizal fungi.</title>
        <authorList>
            <person name="Lofgren L.A."/>
            <person name="Nguyen N.H."/>
            <person name="Vilgalys R."/>
            <person name="Ruytinx J."/>
            <person name="Liao H.L."/>
            <person name="Branco S."/>
            <person name="Kuo A."/>
            <person name="LaButti K."/>
            <person name="Lipzen A."/>
            <person name="Andreopoulos W."/>
            <person name="Pangilinan J."/>
            <person name="Riley R."/>
            <person name="Hundley H."/>
            <person name="Na H."/>
            <person name="Barry K."/>
            <person name="Grigoriev I.V."/>
            <person name="Stajich J.E."/>
            <person name="Kennedy P.G."/>
        </authorList>
    </citation>
    <scope>NUCLEOTIDE SEQUENCE</scope>
    <source>
        <strain evidence="4">S12</strain>
    </source>
</reference>
<dbReference type="InterPro" id="IPR002933">
    <property type="entry name" value="Peptidase_M20"/>
</dbReference>
<dbReference type="PANTHER" id="PTHR30575:SF0">
    <property type="entry name" value="XAA-ARG DIPEPTIDASE"/>
    <property type="match status" value="1"/>
</dbReference>
<gene>
    <name evidence="4" type="ORF">HD556DRAFT_1438108</name>
</gene>
<dbReference type="Gene3D" id="3.40.630.10">
    <property type="entry name" value="Zn peptidases"/>
    <property type="match status" value="1"/>
</dbReference>
<protein>
    <recommendedName>
        <fullName evidence="2">Peptidase M20 domain-containing protein 2</fullName>
    </recommendedName>
</protein>
<dbReference type="GeneID" id="64599567"/>
<dbReference type="OrthoDB" id="6119954at2759"/>
<dbReference type="FunFam" id="3.30.70.360:FF:000004">
    <property type="entry name" value="Peptidase M20 domain-containing protein 2"/>
    <property type="match status" value="1"/>
</dbReference>
<comment type="similarity">
    <text evidence="1 2">Belongs to the peptidase M20A family.</text>
</comment>
<dbReference type="InterPro" id="IPR017144">
    <property type="entry name" value="Xaa-Arg_dipeptidase"/>
</dbReference>
<comment type="caution">
    <text evidence="4">The sequence shown here is derived from an EMBL/GenBank/DDBJ whole genome shotgun (WGS) entry which is preliminary data.</text>
</comment>
<evidence type="ECO:0000313" key="5">
    <source>
        <dbReference type="Proteomes" id="UP000719766"/>
    </source>
</evidence>
<evidence type="ECO:0000256" key="1">
    <source>
        <dbReference type="ARBA" id="ARBA00006247"/>
    </source>
</evidence>
<accession>A0A9P7DSM0</accession>
<sequence>MTIGQADILWRPEDDYKVKPTLEEGDIYRPDILKVVETVIDSLSGALRELSLDIHDHPELRYEERYARISNPNCNQSAGNQTNYRSLRYAHDAYTSFLEKHGFEVTRHHLLETAWVATYTHGLGGRVLGVNSEMDALPGIGHACGHNLIGIAGVAVACAAKAAMEQLNIDGKVILLGTPAEEGGIGKVKLWERGAYKEMDACLMCHPGPGPLHSISLSSCLAVIRLEIDYSGHTAHAALSPWEGKNALDAAVLAYTNIALLRQQIKPTHRVHGIIQGHDWAQSIIPDNSKMYYYIRAPTTVEAEETLKRVIPCFEAAALATGTKVKVNRGHTGNELVQNKVLGDELSDVVRKKYGAIDYEYGISGASTDFGNISYLMPGLHPGFSIPTVPGGGNHTPAFTDSARSQAAHDACLSVSKALAHVGMRVITDGRFFQQVKDAFEERKNNRM</sequence>
<dbReference type="PANTHER" id="PTHR30575">
    <property type="entry name" value="PEPTIDASE M20"/>
    <property type="match status" value="1"/>
</dbReference>
<dbReference type="EMBL" id="JABBWE010000006">
    <property type="protein sequence ID" value="KAG1802069.1"/>
    <property type="molecule type" value="Genomic_DNA"/>
</dbReference>
<evidence type="ECO:0000259" key="3">
    <source>
        <dbReference type="Pfam" id="PF07687"/>
    </source>
</evidence>